<dbReference type="GO" id="GO:0008061">
    <property type="term" value="F:chitin binding"/>
    <property type="evidence" value="ECO:0007669"/>
    <property type="project" value="InterPro"/>
</dbReference>
<evidence type="ECO:0000313" key="5">
    <source>
        <dbReference type="Proteomes" id="UP001497497"/>
    </source>
</evidence>
<evidence type="ECO:0000259" key="2">
    <source>
        <dbReference type="PROSITE" id="PS50041"/>
    </source>
</evidence>
<dbReference type="InterPro" id="IPR036508">
    <property type="entry name" value="Chitin-bd_dom_sf"/>
</dbReference>
<evidence type="ECO:0000256" key="1">
    <source>
        <dbReference type="SAM" id="SignalP"/>
    </source>
</evidence>
<dbReference type="SUPFAM" id="SSF56436">
    <property type="entry name" value="C-type lectin-like"/>
    <property type="match status" value="1"/>
</dbReference>
<sequence>MAALKKMLMLFLIGNIGSLNSQETNPCKYMKNGVAVHPETCSKYYQCKNNKGTERECKHGEVFTPKSKTCVKESKYQCPITTTTTTTTTEPATTECWPHEESLEQFTLHEFEGSSYYISIDDYTTDDAAAQMCEAICGYLVEVDSQEEEDQVRSIMEMYDTAGLLIAGTDKYEEGVWEIARDRSPVNYLNWHSGEPNDYGQNEDCMCFIKGYGGLYDCPCTAVQYWQYKVACEVNLNENEE</sequence>
<dbReference type="Gene3D" id="2.170.140.10">
    <property type="entry name" value="Chitin binding domain"/>
    <property type="match status" value="1"/>
</dbReference>
<dbReference type="Pfam" id="PF01607">
    <property type="entry name" value="CBM_14"/>
    <property type="match status" value="1"/>
</dbReference>
<dbReference type="Pfam" id="PF00059">
    <property type="entry name" value="Lectin_C"/>
    <property type="match status" value="1"/>
</dbReference>
<dbReference type="PROSITE" id="PS50041">
    <property type="entry name" value="C_TYPE_LECTIN_2"/>
    <property type="match status" value="1"/>
</dbReference>
<protein>
    <submittedName>
        <fullName evidence="4">Uncharacterized protein</fullName>
    </submittedName>
</protein>
<reference evidence="4 5" key="1">
    <citation type="submission" date="2024-04" db="EMBL/GenBank/DDBJ databases">
        <authorList>
            <consortium name="Genoscope - CEA"/>
            <person name="William W."/>
        </authorList>
    </citation>
    <scope>NUCLEOTIDE SEQUENCE [LARGE SCALE GENOMIC DNA]</scope>
</reference>
<proteinExistence type="predicted"/>
<dbReference type="GO" id="GO:0005576">
    <property type="term" value="C:extracellular region"/>
    <property type="evidence" value="ECO:0007669"/>
    <property type="project" value="InterPro"/>
</dbReference>
<dbReference type="SMART" id="SM00494">
    <property type="entry name" value="ChtBD2"/>
    <property type="match status" value="1"/>
</dbReference>
<organism evidence="4 5">
    <name type="scientific">Lymnaea stagnalis</name>
    <name type="common">Great pond snail</name>
    <name type="synonym">Helix stagnalis</name>
    <dbReference type="NCBI Taxonomy" id="6523"/>
    <lineage>
        <taxon>Eukaryota</taxon>
        <taxon>Metazoa</taxon>
        <taxon>Spiralia</taxon>
        <taxon>Lophotrochozoa</taxon>
        <taxon>Mollusca</taxon>
        <taxon>Gastropoda</taxon>
        <taxon>Heterobranchia</taxon>
        <taxon>Euthyneura</taxon>
        <taxon>Panpulmonata</taxon>
        <taxon>Hygrophila</taxon>
        <taxon>Lymnaeoidea</taxon>
        <taxon>Lymnaeidae</taxon>
        <taxon>Lymnaea</taxon>
    </lineage>
</organism>
<evidence type="ECO:0000259" key="3">
    <source>
        <dbReference type="PROSITE" id="PS50940"/>
    </source>
</evidence>
<feature type="signal peptide" evidence="1">
    <location>
        <begin position="1"/>
        <end position="21"/>
    </location>
</feature>
<feature type="chain" id="PRO_5043315220" evidence="1">
    <location>
        <begin position="22"/>
        <end position="241"/>
    </location>
</feature>
<feature type="domain" description="C-type lectin" evidence="2">
    <location>
        <begin position="111"/>
        <end position="220"/>
    </location>
</feature>
<feature type="domain" description="Chitin-binding type-2" evidence="3">
    <location>
        <begin position="24"/>
        <end position="80"/>
    </location>
</feature>
<comment type="caution">
    <text evidence="4">The sequence shown here is derived from an EMBL/GenBank/DDBJ whole genome shotgun (WGS) entry which is preliminary data.</text>
</comment>
<gene>
    <name evidence="4" type="ORF">GSLYS_00007155001</name>
</gene>
<dbReference type="AlphaFoldDB" id="A0AAV2HGR7"/>
<dbReference type="PROSITE" id="PS50940">
    <property type="entry name" value="CHIT_BIND_II"/>
    <property type="match status" value="1"/>
</dbReference>
<dbReference type="InterPro" id="IPR016186">
    <property type="entry name" value="C-type_lectin-like/link_sf"/>
</dbReference>
<dbReference type="InterPro" id="IPR016187">
    <property type="entry name" value="CTDL_fold"/>
</dbReference>
<dbReference type="InterPro" id="IPR001304">
    <property type="entry name" value="C-type_lectin-like"/>
</dbReference>
<evidence type="ECO:0000313" key="4">
    <source>
        <dbReference type="EMBL" id="CAL1533137.1"/>
    </source>
</evidence>
<dbReference type="SUPFAM" id="SSF57625">
    <property type="entry name" value="Invertebrate chitin-binding proteins"/>
    <property type="match status" value="1"/>
</dbReference>
<dbReference type="Gene3D" id="3.10.100.10">
    <property type="entry name" value="Mannose-Binding Protein A, subunit A"/>
    <property type="match status" value="1"/>
</dbReference>
<accession>A0AAV2HGR7</accession>
<dbReference type="SMART" id="SM00034">
    <property type="entry name" value="CLECT"/>
    <property type="match status" value="1"/>
</dbReference>
<dbReference type="EMBL" id="CAXITT010000135">
    <property type="protein sequence ID" value="CAL1533137.1"/>
    <property type="molecule type" value="Genomic_DNA"/>
</dbReference>
<keyword evidence="1" id="KW-0732">Signal</keyword>
<name>A0AAV2HGR7_LYMST</name>
<keyword evidence="5" id="KW-1185">Reference proteome</keyword>
<dbReference type="Proteomes" id="UP001497497">
    <property type="component" value="Unassembled WGS sequence"/>
</dbReference>
<dbReference type="InterPro" id="IPR002557">
    <property type="entry name" value="Chitin-bd_dom"/>
</dbReference>